<feature type="region of interest" description="Disordered" evidence="1">
    <location>
        <begin position="1"/>
        <end position="22"/>
    </location>
</feature>
<dbReference type="KEGG" id="cart:PA27867_3596"/>
<keyword evidence="3" id="KW-1185">Reference proteome</keyword>
<reference evidence="2 3" key="1">
    <citation type="submission" date="2016-06" db="EMBL/GenBank/DDBJ databases">
        <title>Genome sequencing of Cryobacterium arcticum PAMC 27867.</title>
        <authorList>
            <person name="Lee J."/>
            <person name="Kim O.-S."/>
        </authorList>
    </citation>
    <scope>NUCLEOTIDE SEQUENCE [LARGE SCALE GENOMIC DNA]</scope>
    <source>
        <strain evidence="2 3">PAMC 27867</strain>
    </source>
</reference>
<dbReference type="Proteomes" id="UP000092582">
    <property type="component" value="Chromosome 1"/>
</dbReference>
<gene>
    <name evidence="2" type="ORF">PA27867_3596</name>
</gene>
<sequence length="77" mass="8985">MAHPRWPGFNTKTGNPPFDNQSRNMNTYMYRYVRSHFKLAGVVGRKRKKKLTRVEGGNLCKLYAAVYRDTVRKHKAA</sequence>
<dbReference type="AlphaFoldDB" id="A0A1B1BPR1"/>
<evidence type="ECO:0000313" key="3">
    <source>
        <dbReference type="Proteomes" id="UP000092582"/>
    </source>
</evidence>
<dbReference type="EMBL" id="CP016282">
    <property type="protein sequence ID" value="ANP74515.1"/>
    <property type="molecule type" value="Genomic_DNA"/>
</dbReference>
<proteinExistence type="predicted"/>
<name>A0A1B1BPR1_9MICO</name>
<dbReference type="STRING" id="670052.PA27867_3596"/>
<organism evidence="2 3">
    <name type="scientific">Cryobacterium arcticum</name>
    <dbReference type="NCBI Taxonomy" id="670052"/>
    <lineage>
        <taxon>Bacteria</taxon>
        <taxon>Bacillati</taxon>
        <taxon>Actinomycetota</taxon>
        <taxon>Actinomycetes</taxon>
        <taxon>Micrococcales</taxon>
        <taxon>Microbacteriaceae</taxon>
        <taxon>Cryobacterium</taxon>
    </lineage>
</organism>
<protein>
    <submittedName>
        <fullName evidence="2">Uncharacterized protein</fullName>
    </submittedName>
</protein>
<evidence type="ECO:0000256" key="1">
    <source>
        <dbReference type="SAM" id="MobiDB-lite"/>
    </source>
</evidence>
<accession>A0A1B1BPR1</accession>
<evidence type="ECO:0000313" key="2">
    <source>
        <dbReference type="EMBL" id="ANP74515.1"/>
    </source>
</evidence>
<feature type="compositionally biased region" description="Polar residues" evidence="1">
    <location>
        <begin position="10"/>
        <end position="22"/>
    </location>
</feature>